<protein>
    <submittedName>
        <fullName evidence="4">Helix-turn-helix domain-containing protein</fullName>
    </submittedName>
    <submittedName>
        <fullName evidence="3">Helix-turn-helix transcriptional regulator</fullName>
    </submittedName>
</protein>
<evidence type="ECO:0000259" key="2">
    <source>
        <dbReference type="PROSITE" id="PS50943"/>
    </source>
</evidence>
<dbReference type="EMBL" id="CP065748">
    <property type="protein sequence ID" value="QPS79916.1"/>
    <property type="molecule type" value="Genomic_DNA"/>
</dbReference>
<dbReference type="SMART" id="SM00530">
    <property type="entry name" value="HTH_XRE"/>
    <property type="match status" value="1"/>
</dbReference>
<dbReference type="GO" id="GO:0005829">
    <property type="term" value="C:cytosol"/>
    <property type="evidence" value="ECO:0007669"/>
    <property type="project" value="TreeGrafter"/>
</dbReference>
<evidence type="ECO:0000313" key="5">
    <source>
        <dbReference type="Proteomes" id="UP000183417"/>
    </source>
</evidence>
<dbReference type="EMBL" id="FNPE01000048">
    <property type="protein sequence ID" value="SDZ62289.1"/>
    <property type="molecule type" value="Genomic_DNA"/>
</dbReference>
<dbReference type="InterPro" id="IPR010982">
    <property type="entry name" value="Lambda_DNA-bd_dom_sf"/>
</dbReference>
<dbReference type="GO" id="GO:0003677">
    <property type="term" value="F:DNA binding"/>
    <property type="evidence" value="ECO:0007669"/>
    <property type="project" value="UniProtKB-KW"/>
</dbReference>
<accession>A0A1H3UKS0</accession>
<evidence type="ECO:0000313" key="6">
    <source>
        <dbReference type="Proteomes" id="UP000595064"/>
    </source>
</evidence>
<gene>
    <name evidence="3" type="ORF">I6G47_23305</name>
    <name evidence="4" type="ORF">SAMN05421547_1482</name>
</gene>
<dbReference type="GeneID" id="94692676"/>
<name>A0A1H3UKS0_9BURK</name>
<dbReference type="PANTHER" id="PTHR46797">
    <property type="entry name" value="HTH-TYPE TRANSCRIPTIONAL REGULATOR"/>
    <property type="match status" value="1"/>
</dbReference>
<dbReference type="InterPro" id="IPR001387">
    <property type="entry name" value="Cro/C1-type_HTH"/>
</dbReference>
<keyword evidence="6" id="KW-1185">Reference proteome</keyword>
<dbReference type="PROSITE" id="PS50943">
    <property type="entry name" value="HTH_CROC1"/>
    <property type="match status" value="1"/>
</dbReference>
<dbReference type="SUPFAM" id="SSF47413">
    <property type="entry name" value="lambda repressor-like DNA-binding domains"/>
    <property type="match status" value="1"/>
</dbReference>
<sequence>MNIGQAIQLARKKRRLSQAALAERAEISVSYLSLLERGRRDPPLSTIKRIAAALVMPVEILFFLGAEDGELGQLNRDLAGQLAITALELLNEPLPEQTELPS</sequence>
<dbReference type="Proteomes" id="UP000595064">
    <property type="component" value="Chromosome"/>
</dbReference>
<feature type="domain" description="HTH cro/C1-type" evidence="2">
    <location>
        <begin position="7"/>
        <end position="61"/>
    </location>
</feature>
<dbReference type="PANTHER" id="PTHR46797:SF1">
    <property type="entry name" value="METHYLPHOSPHONATE SYNTHASE"/>
    <property type="match status" value="1"/>
</dbReference>
<keyword evidence="1" id="KW-0238">DNA-binding</keyword>
<dbReference type="Gene3D" id="1.10.260.40">
    <property type="entry name" value="lambda repressor-like DNA-binding domains"/>
    <property type="match status" value="1"/>
</dbReference>
<organism evidence="4 5">
    <name type="scientific">Delftia lacustris</name>
    <dbReference type="NCBI Taxonomy" id="558537"/>
    <lineage>
        <taxon>Bacteria</taxon>
        <taxon>Pseudomonadati</taxon>
        <taxon>Pseudomonadota</taxon>
        <taxon>Betaproteobacteria</taxon>
        <taxon>Burkholderiales</taxon>
        <taxon>Comamonadaceae</taxon>
        <taxon>Delftia</taxon>
    </lineage>
</organism>
<dbReference type="Pfam" id="PF01381">
    <property type="entry name" value="HTH_3"/>
    <property type="match status" value="1"/>
</dbReference>
<dbReference type="InterPro" id="IPR050807">
    <property type="entry name" value="TransReg_Diox_bact_type"/>
</dbReference>
<dbReference type="AlphaFoldDB" id="A0A1H3UKS0"/>
<reference evidence="3 6" key="2">
    <citation type="submission" date="2020-12" db="EMBL/GenBank/DDBJ databases">
        <title>FDA dAtabase for Regulatory Grade micrObial Sequences (FDA-ARGOS): Supporting development and validation of Infectious Disease Dx tests.</title>
        <authorList>
            <person name="Sproer C."/>
            <person name="Gronow S."/>
            <person name="Severitt S."/>
            <person name="Schroder I."/>
            <person name="Tallon L."/>
            <person name="Sadzewicz L."/>
            <person name="Zhao X."/>
            <person name="Boylan J."/>
            <person name="Ott S."/>
            <person name="Bowen H."/>
            <person name="Vavikolanu K."/>
            <person name="Mehta A."/>
            <person name="Aluvathingal J."/>
            <person name="Nadendla S."/>
            <person name="Lowell S."/>
            <person name="Myers T."/>
            <person name="Yan Y."/>
            <person name="Sichtig H."/>
        </authorList>
    </citation>
    <scope>NUCLEOTIDE SEQUENCE [LARGE SCALE GENOMIC DNA]</scope>
    <source>
        <strain evidence="3 6">FDAARGOS_890</strain>
    </source>
</reference>
<dbReference type="CDD" id="cd00093">
    <property type="entry name" value="HTH_XRE"/>
    <property type="match status" value="1"/>
</dbReference>
<dbReference type="RefSeq" id="WP_016452105.1">
    <property type="nucleotide sequence ID" value="NZ_CP065748.1"/>
</dbReference>
<dbReference type="KEGG" id="dla:I6G47_23305"/>
<dbReference type="GO" id="GO:0003700">
    <property type="term" value="F:DNA-binding transcription factor activity"/>
    <property type="evidence" value="ECO:0007669"/>
    <property type="project" value="TreeGrafter"/>
</dbReference>
<evidence type="ECO:0000256" key="1">
    <source>
        <dbReference type="ARBA" id="ARBA00023125"/>
    </source>
</evidence>
<dbReference type="Proteomes" id="UP000183417">
    <property type="component" value="Unassembled WGS sequence"/>
</dbReference>
<proteinExistence type="predicted"/>
<reference evidence="4 5" key="1">
    <citation type="submission" date="2016-10" db="EMBL/GenBank/DDBJ databases">
        <authorList>
            <person name="de Groot N.N."/>
        </authorList>
    </citation>
    <scope>NUCLEOTIDE SEQUENCE [LARGE SCALE GENOMIC DNA]</scope>
    <source>
        <strain evidence="4 5">LMG 24775</strain>
    </source>
</reference>
<evidence type="ECO:0000313" key="4">
    <source>
        <dbReference type="EMBL" id="SDZ62289.1"/>
    </source>
</evidence>
<evidence type="ECO:0000313" key="3">
    <source>
        <dbReference type="EMBL" id="QPS79916.1"/>
    </source>
</evidence>